<accession>A0A6H1Q116</accession>
<feature type="transmembrane region" description="Helical" evidence="7">
    <location>
        <begin position="158"/>
        <end position="179"/>
    </location>
</feature>
<keyword evidence="5 7" id="KW-1133">Transmembrane helix</keyword>
<keyword evidence="4 7" id="KW-0812">Transmembrane</keyword>
<evidence type="ECO:0000256" key="6">
    <source>
        <dbReference type="ARBA" id="ARBA00023136"/>
    </source>
</evidence>
<gene>
    <name evidence="8" type="ORF">E5R92_01780</name>
</gene>
<name>A0A6H1Q116_9PROT</name>
<dbReference type="Pfam" id="PF03601">
    <property type="entry name" value="Cons_hypoth698"/>
    <property type="match status" value="1"/>
</dbReference>
<dbReference type="PANTHER" id="PTHR30106">
    <property type="entry name" value="INNER MEMBRANE PROTEIN YEIH-RELATED"/>
    <property type="match status" value="1"/>
</dbReference>
<evidence type="ECO:0000256" key="3">
    <source>
        <dbReference type="ARBA" id="ARBA00022475"/>
    </source>
</evidence>
<dbReference type="InterPro" id="IPR018383">
    <property type="entry name" value="UPF0324_pro"/>
</dbReference>
<protein>
    <submittedName>
        <fullName evidence="8">Putative sulfate exporter family transporter</fullName>
    </submittedName>
</protein>
<evidence type="ECO:0000313" key="9">
    <source>
        <dbReference type="Proteomes" id="UP000501094"/>
    </source>
</evidence>
<feature type="transmembrane region" description="Helical" evidence="7">
    <location>
        <begin position="334"/>
        <end position="355"/>
    </location>
</feature>
<proteinExistence type="inferred from homology"/>
<evidence type="ECO:0000313" key="8">
    <source>
        <dbReference type="EMBL" id="QIZ20514.1"/>
    </source>
</evidence>
<evidence type="ECO:0000256" key="7">
    <source>
        <dbReference type="SAM" id="Phobius"/>
    </source>
</evidence>
<keyword evidence="6 7" id="KW-0472">Membrane</keyword>
<dbReference type="PANTHER" id="PTHR30106:SF2">
    <property type="entry name" value="UPF0324 INNER MEMBRANE PROTEIN YEIH"/>
    <property type="match status" value="1"/>
</dbReference>
<keyword evidence="9" id="KW-1185">Reference proteome</keyword>
<reference evidence="8 9" key="1">
    <citation type="journal article" date="2020" name="Nat. Microbiol.">
        <title>Lysogenic host-virus interactions in SAR11 marine bacteria.</title>
        <authorList>
            <person name="Morris R.M."/>
            <person name="Cain K.R."/>
            <person name="Hvorecny K.L."/>
            <person name="Kollman J.M."/>
        </authorList>
    </citation>
    <scope>NUCLEOTIDE SEQUENCE [LARGE SCALE GENOMIC DNA]</scope>
    <source>
        <strain evidence="8 9">NP1</strain>
    </source>
</reference>
<evidence type="ECO:0000256" key="2">
    <source>
        <dbReference type="ARBA" id="ARBA00007977"/>
    </source>
</evidence>
<feature type="transmembrane region" description="Helical" evidence="7">
    <location>
        <begin position="41"/>
        <end position="59"/>
    </location>
</feature>
<comment type="subcellular location">
    <subcellularLocation>
        <location evidence="1">Cell membrane</location>
        <topology evidence="1">Multi-pass membrane protein</topology>
    </subcellularLocation>
</comment>
<dbReference type="Proteomes" id="UP000501094">
    <property type="component" value="Chromosome"/>
</dbReference>
<feature type="transmembrane region" description="Helical" evidence="7">
    <location>
        <begin position="96"/>
        <end position="118"/>
    </location>
</feature>
<evidence type="ECO:0000256" key="1">
    <source>
        <dbReference type="ARBA" id="ARBA00004651"/>
    </source>
</evidence>
<dbReference type="KEGG" id="peg:E5R92_01780"/>
<organism evidence="8 9">
    <name type="scientific">Candidatus Pelagibacter giovannonii</name>
    <dbReference type="NCBI Taxonomy" id="2563896"/>
    <lineage>
        <taxon>Bacteria</taxon>
        <taxon>Pseudomonadati</taxon>
        <taxon>Pseudomonadota</taxon>
        <taxon>Alphaproteobacteria</taxon>
        <taxon>Candidatus Pelagibacterales</taxon>
        <taxon>Candidatus Pelagibacteraceae</taxon>
        <taxon>Candidatus Pelagibacter</taxon>
    </lineage>
</organism>
<dbReference type="RefSeq" id="WP_168606407.1">
    <property type="nucleotide sequence ID" value="NZ_CP038852.1"/>
</dbReference>
<dbReference type="GO" id="GO:0005886">
    <property type="term" value="C:plasma membrane"/>
    <property type="evidence" value="ECO:0007669"/>
    <property type="project" value="UniProtKB-SubCell"/>
</dbReference>
<feature type="transmembrane region" description="Helical" evidence="7">
    <location>
        <begin position="130"/>
        <end position="152"/>
    </location>
</feature>
<comment type="similarity">
    <text evidence="2">Belongs to the UPF0324 family.</text>
</comment>
<evidence type="ECO:0000256" key="4">
    <source>
        <dbReference type="ARBA" id="ARBA00022692"/>
    </source>
</evidence>
<feature type="transmembrane region" description="Helical" evidence="7">
    <location>
        <begin position="300"/>
        <end position="322"/>
    </location>
</feature>
<feature type="transmembrane region" description="Helical" evidence="7">
    <location>
        <begin position="259"/>
        <end position="280"/>
    </location>
</feature>
<dbReference type="AlphaFoldDB" id="A0A6H1Q116"/>
<feature type="transmembrane region" description="Helical" evidence="7">
    <location>
        <begin position="230"/>
        <end position="247"/>
    </location>
</feature>
<keyword evidence="3" id="KW-1003">Cell membrane</keyword>
<feature type="transmembrane region" description="Helical" evidence="7">
    <location>
        <begin position="191"/>
        <end position="210"/>
    </location>
</feature>
<evidence type="ECO:0000256" key="5">
    <source>
        <dbReference type="ARBA" id="ARBA00022989"/>
    </source>
</evidence>
<dbReference type="EMBL" id="CP038852">
    <property type="protein sequence ID" value="QIZ20514.1"/>
    <property type="molecule type" value="Genomic_DNA"/>
</dbReference>
<sequence length="359" mass="39360">MVSQKIIKIFPGVILALVFCLFSQGINNVIGIELFGTTKSPISTVMIAILLGIIMGNAFTPRPGMMIGLDFTQKYVLKLGIIFLGIRLSFEEFLKFGTVAIPLIIVCILSVLILIKLLIKKVPISSKMSYLIAIGTSVCGATAIVAVAPIIEAKKTEVAYAIANITLFGVIAMLIYPYFAEWYFYGEPIMAGLFLGTAIHETSQVAAAGLIYDQQFNSPETLNVATVTKLIRNTFLVILVPLFGFLYNRGRVKDKNYSIFSIFPYFVLGFIGMIIIRNIGDQVFTIENGNYDIWKTLINYTKSLATVFLTMAMAAVGISINLSELKSMGYKPFVVGLIAAITVGIVSIVSLETFLKFLL</sequence>